<dbReference type="InterPro" id="IPR009097">
    <property type="entry name" value="Cyclic_Pdiesterase"/>
</dbReference>
<dbReference type="STRING" id="1076937.SAMN04488120_103164"/>
<dbReference type="OrthoDB" id="7061261at2"/>
<dbReference type="PANTHER" id="PTHR35561">
    <property type="entry name" value="RNA 2',3'-CYCLIC PHOSPHODIESTERASE"/>
    <property type="match status" value="1"/>
</dbReference>
<dbReference type="GO" id="GO:0008664">
    <property type="term" value="F:RNA 2',3'-cyclic 3'-phosphodiesterase activity"/>
    <property type="evidence" value="ECO:0007669"/>
    <property type="project" value="UniProtKB-EC"/>
</dbReference>
<feature type="active site" description="Proton donor" evidence="2">
    <location>
        <position position="51"/>
    </location>
</feature>
<comment type="similarity">
    <text evidence="2">Belongs to the 2H phosphoesterase superfamily. ThpR family.</text>
</comment>
<dbReference type="NCBIfam" id="TIGR02258">
    <property type="entry name" value="2_5_ligase"/>
    <property type="match status" value="1"/>
</dbReference>
<feature type="short sequence motif" description="HXTX 2" evidence="2">
    <location>
        <begin position="135"/>
        <end position="138"/>
    </location>
</feature>
<dbReference type="HAMAP" id="MF_01940">
    <property type="entry name" value="RNA_CPDase"/>
    <property type="match status" value="1"/>
</dbReference>
<feature type="short sequence motif" description="HXTX 1" evidence="2">
    <location>
        <begin position="51"/>
        <end position="54"/>
    </location>
</feature>
<dbReference type="SUPFAM" id="SSF55144">
    <property type="entry name" value="LigT-like"/>
    <property type="match status" value="1"/>
</dbReference>
<feature type="active site" description="Proton acceptor" evidence="2">
    <location>
        <position position="135"/>
    </location>
</feature>
<evidence type="ECO:0000313" key="3">
    <source>
        <dbReference type="EMBL" id="SFF39291.1"/>
    </source>
</evidence>
<dbReference type="GO" id="GO:0004113">
    <property type="term" value="F:2',3'-cyclic-nucleotide 3'-phosphodiesterase activity"/>
    <property type="evidence" value="ECO:0007669"/>
    <property type="project" value="InterPro"/>
</dbReference>
<dbReference type="Gene3D" id="3.90.1140.10">
    <property type="entry name" value="Cyclic phosphodiesterase"/>
    <property type="match status" value="1"/>
</dbReference>
<reference evidence="3 4" key="1">
    <citation type="submission" date="2016-10" db="EMBL/GenBank/DDBJ databases">
        <authorList>
            <person name="de Groot N.N."/>
        </authorList>
    </citation>
    <scope>NUCLEOTIDE SEQUENCE [LARGE SCALE GENOMIC DNA]</scope>
    <source>
        <strain evidence="3 4">DSM 23609</strain>
    </source>
</reference>
<comment type="catalytic activity">
    <reaction evidence="2">
        <text>a 3'-end 2',3'-cyclophospho-ribonucleotide-RNA + H2O = a 3'-end 2'-phospho-ribonucleotide-RNA + H(+)</text>
        <dbReference type="Rhea" id="RHEA:11828"/>
        <dbReference type="Rhea" id="RHEA-COMP:10464"/>
        <dbReference type="Rhea" id="RHEA-COMP:17353"/>
        <dbReference type="ChEBI" id="CHEBI:15377"/>
        <dbReference type="ChEBI" id="CHEBI:15378"/>
        <dbReference type="ChEBI" id="CHEBI:83064"/>
        <dbReference type="ChEBI" id="CHEBI:173113"/>
        <dbReference type="EC" id="3.1.4.58"/>
    </reaction>
</comment>
<evidence type="ECO:0000256" key="1">
    <source>
        <dbReference type="ARBA" id="ARBA00022801"/>
    </source>
</evidence>
<dbReference type="PANTHER" id="PTHR35561:SF1">
    <property type="entry name" value="RNA 2',3'-CYCLIC PHOSPHODIESTERASE"/>
    <property type="match status" value="1"/>
</dbReference>
<dbReference type="EC" id="3.1.4.58" evidence="2"/>
<gene>
    <name evidence="3" type="ORF">SAMN04488120_103164</name>
</gene>
<dbReference type="InterPro" id="IPR004175">
    <property type="entry name" value="RNA_CPDase"/>
</dbReference>
<accession>A0A1I2IFG4</accession>
<dbReference type="Proteomes" id="UP000199771">
    <property type="component" value="Unassembled WGS sequence"/>
</dbReference>
<proteinExistence type="inferred from homology"/>
<evidence type="ECO:0000256" key="2">
    <source>
        <dbReference type="HAMAP-Rule" id="MF_01940"/>
    </source>
</evidence>
<keyword evidence="4" id="KW-1185">Reference proteome</keyword>
<dbReference type="Pfam" id="PF13563">
    <property type="entry name" value="2_5_RNA_ligase2"/>
    <property type="match status" value="1"/>
</dbReference>
<sequence>MLAEPKRPAINRLFFALWPSAAVRQACAEAARGLRMRMQPTGYLSPPDRYHITLLFLGDFVPADKEAAARQAASLVRSPPFALRLDQAGSFRNRAIPWWLGMRELPPQLERLHERLRDAMLRVGVTPDRMRFVPHLTVVRDAGKPLPPTPVTPIDWAVDEFVLVRSRLDRNPVEYELLGRWPLTGAPDEGAAAPDQLALPL</sequence>
<dbReference type="GO" id="GO:0016874">
    <property type="term" value="F:ligase activity"/>
    <property type="evidence" value="ECO:0007669"/>
    <property type="project" value="UniProtKB-KW"/>
</dbReference>
<protein>
    <recommendedName>
        <fullName evidence="2">RNA 2',3'-cyclic phosphodiesterase</fullName>
        <shortName evidence="2">RNA 2',3'-CPDase</shortName>
        <ecNumber evidence="2">3.1.4.58</ecNumber>
    </recommendedName>
</protein>
<name>A0A1I2IFG4_9GAMM</name>
<dbReference type="RefSeq" id="WP_091532216.1">
    <property type="nucleotide sequence ID" value="NZ_FOOC01000003.1"/>
</dbReference>
<keyword evidence="3" id="KW-0436">Ligase</keyword>
<comment type="function">
    <text evidence="2">Hydrolyzes RNA 2',3'-cyclic phosphodiester to an RNA 2'-phosphomonoester.</text>
</comment>
<evidence type="ECO:0000313" key="4">
    <source>
        <dbReference type="Proteomes" id="UP000199771"/>
    </source>
</evidence>
<dbReference type="AlphaFoldDB" id="A0A1I2IFG4"/>
<organism evidence="3 4">
    <name type="scientific">Fontimonas thermophila</name>
    <dbReference type="NCBI Taxonomy" id="1076937"/>
    <lineage>
        <taxon>Bacteria</taxon>
        <taxon>Pseudomonadati</taxon>
        <taxon>Pseudomonadota</taxon>
        <taxon>Gammaproteobacteria</taxon>
        <taxon>Nevskiales</taxon>
        <taxon>Nevskiaceae</taxon>
        <taxon>Fontimonas</taxon>
    </lineage>
</organism>
<dbReference type="EMBL" id="FOOC01000003">
    <property type="protein sequence ID" value="SFF39291.1"/>
    <property type="molecule type" value="Genomic_DNA"/>
</dbReference>
<keyword evidence="1 2" id="KW-0378">Hydrolase</keyword>